<sequence length="54" mass="6394">MNTNKHDIPEELLSLANRRLPVFESHLALESNSEDRRLEVEKRFTEEQIAAFLR</sequence>
<proteinExistence type="predicted"/>
<dbReference type="AlphaFoldDB" id="A0AA42HZ16"/>
<dbReference type="EMBL" id="JAODZU010000018">
    <property type="protein sequence ID" value="MDH0364282.1"/>
    <property type="molecule type" value="Genomic_DNA"/>
</dbReference>
<dbReference type="Proteomes" id="UP001158297">
    <property type="component" value="Unassembled WGS sequence"/>
</dbReference>
<accession>A0AA42HZ16</accession>
<evidence type="ECO:0000313" key="1">
    <source>
        <dbReference type="EMBL" id="MDH0364282.1"/>
    </source>
</evidence>
<organism evidence="1 2">
    <name type="scientific">Comamonas aquatica</name>
    <dbReference type="NCBI Taxonomy" id="225991"/>
    <lineage>
        <taxon>Bacteria</taxon>
        <taxon>Pseudomonadati</taxon>
        <taxon>Pseudomonadota</taxon>
        <taxon>Betaproteobacteria</taxon>
        <taxon>Burkholderiales</taxon>
        <taxon>Comamonadaceae</taxon>
        <taxon>Comamonas</taxon>
    </lineage>
</organism>
<gene>
    <name evidence="1" type="ORF">N7330_14665</name>
</gene>
<name>A0AA42HZ16_9BURK</name>
<comment type="caution">
    <text evidence="1">The sequence shown here is derived from an EMBL/GenBank/DDBJ whole genome shotgun (WGS) entry which is preliminary data.</text>
</comment>
<reference evidence="1" key="1">
    <citation type="submission" date="2022-09" db="EMBL/GenBank/DDBJ databases">
        <title>Intensive care unit water sources are persistently colonized with multi-drug resistant bacteria and are the site of extensive horizontal gene transfer of antibiotic resistance genes.</title>
        <authorList>
            <person name="Diorio-Toth L."/>
        </authorList>
    </citation>
    <scope>NUCLEOTIDE SEQUENCE</scope>
    <source>
        <strain evidence="1">GD04130</strain>
    </source>
</reference>
<evidence type="ECO:0000313" key="2">
    <source>
        <dbReference type="Proteomes" id="UP001158297"/>
    </source>
</evidence>
<protein>
    <submittedName>
        <fullName evidence="1">Uncharacterized protein</fullName>
    </submittedName>
</protein>
<dbReference type="RefSeq" id="WP_239223952.1">
    <property type="nucleotide sequence ID" value="NZ_CAHPRW010000030.1"/>
</dbReference>